<keyword evidence="2" id="KW-1185">Reference proteome</keyword>
<reference evidence="1 2" key="1">
    <citation type="submission" date="2019-02" db="EMBL/GenBank/DDBJ databases">
        <title>Deep-cultivation of Planctomycetes and their phenomic and genomic characterization uncovers novel biology.</title>
        <authorList>
            <person name="Wiegand S."/>
            <person name="Jogler M."/>
            <person name="Boedeker C."/>
            <person name="Pinto D."/>
            <person name="Vollmers J."/>
            <person name="Rivas-Marin E."/>
            <person name="Kohn T."/>
            <person name="Peeters S.H."/>
            <person name="Heuer A."/>
            <person name="Rast P."/>
            <person name="Oberbeckmann S."/>
            <person name="Bunk B."/>
            <person name="Jeske O."/>
            <person name="Meyerdierks A."/>
            <person name="Storesund J.E."/>
            <person name="Kallscheuer N."/>
            <person name="Luecker S."/>
            <person name="Lage O.M."/>
            <person name="Pohl T."/>
            <person name="Merkel B.J."/>
            <person name="Hornburger P."/>
            <person name="Mueller R.-W."/>
            <person name="Bruemmer F."/>
            <person name="Labrenz M."/>
            <person name="Spormann A.M."/>
            <person name="Op den Camp H."/>
            <person name="Overmann J."/>
            <person name="Amann R."/>
            <person name="Jetten M.S.M."/>
            <person name="Mascher T."/>
            <person name="Medema M.H."/>
            <person name="Devos D.P."/>
            <person name="Kaster A.-K."/>
            <person name="Ovreas L."/>
            <person name="Rohde M."/>
            <person name="Galperin M.Y."/>
            <person name="Jogler C."/>
        </authorList>
    </citation>
    <scope>NUCLEOTIDE SEQUENCE [LARGE SCALE GENOMIC DNA]</scope>
    <source>
        <strain evidence="1 2">Mal4</strain>
    </source>
</reference>
<dbReference type="RefSeq" id="WP_145369325.1">
    <property type="nucleotide sequence ID" value="NZ_CP036275.1"/>
</dbReference>
<evidence type="ECO:0000313" key="1">
    <source>
        <dbReference type="EMBL" id="QDU37997.1"/>
    </source>
</evidence>
<dbReference type="EMBL" id="CP036275">
    <property type="protein sequence ID" value="QDU37997.1"/>
    <property type="molecule type" value="Genomic_DNA"/>
</dbReference>
<evidence type="ECO:0000313" key="2">
    <source>
        <dbReference type="Proteomes" id="UP000320496"/>
    </source>
</evidence>
<proteinExistence type="predicted"/>
<protein>
    <submittedName>
        <fullName evidence="1">Uncharacterized protein</fullName>
    </submittedName>
</protein>
<gene>
    <name evidence="1" type="ORF">Mal4_23160</name>
</gene>
<dbReference type="Proteomes" id="UP000320496">
    <property type="component" value="Chromosome"/>
</dbReference>
<name>A0A517Z691_9PLAN</name>
<dbReference type="AlphaFoldDB" id="A0A517Z691"/>
<accession>A0A517Z691</accession>
<dbReference type="OrthoDB" id="290426at2"/>
<sequence>MGLAKDVLERQLELADADLKKHSDRLTEAGLDQKAQKKDPTWRSLNATRRQIRTRLQRVAEIRTRDEELAARKASSADEE</sequence>
<dbReference type="KEGG" id="mri:Mal4_23160"/>
<organism evidence="1 2">
    <name type="scientific">Maioricimonas rarisocia</name>
    <dbReference type="NCBI Taxonomy" id="2528026"/>
    <lineage>
        <taxon>Bacteria</taxon>
        <taxon>Pseudomonadati</taxon>
        <taxon>Planctomycetota</taxon>
        <taxon>Planctomycetia</taxon>
        <taxon>Planctomycetales</taxon>
        <taxon>Planctomycetaceae</taxon>
        <taxon>Maioricimonas</taxon>
    </lineage>
</organism>